<sequence>MKNLTLILVLAFMSSLTALASEYEEAMKAQIQKMNNISSDAEAQDVKNGFLRIAQANMSEWLPMYYAALVQTEAGLRFDVDKDAYFEEAQSYLKILQDAGASNSEITALEGYIMMGMVSVDPGSRGQSMSGPTMETFGKAIGQDRSNPRAVYLMAQMERGIAQFFGQGTEKACGMFKMSLDLFEKEKEKIDENYLLPSWGYEQAKQMYESCN</sequence>
<dbReference type="RefSeq" id="WP_289999606.1">
    <property type="nucleotide sequence ID" value="NZ_JAUEPH010000003.1"/>
</dbReference>
<accession>A0ABT7YBZ1</accession>
<reference evidence="1" key="1">
    <citation type="submission" date="2023-06" db="EMBL/GenBank/DDBJ databases">
        <title>Robiginitalea aurantiacus sp. nov. and Algoriphagus sediminis sp. nov., isolated from coastal sediment.</title>
        <authorList>
            <person name="Zhou Z.Y."/>
            <person name="An J."/>
            <person name="Jia Y.W."/>
            <person name="Du Z.J."/>
        </authorList>
    </citation>
    <scope>NUCLEOTIDE SEQUENCE</scope>
    <source>
        <strain evidence="1">C2-7</strain>
    </source>
</reference>
<dbReference type="Proteomes" id="UP001171916">
    <property type="component" value="Unassembled WGS sequence"/>
</dbReference>
<evidence type="ECO:0000313" key="2">
    <source>
        <dbReference type="Proteomes" id="UP001171916"/>
    </source>
</evidence>
<protein>
    <recommendedName>
        <fullName evidence="3">Tetratricopeptide repeat protein</fullName>
    </recommendedName>
</protein>
<gene>
    <name evidence="1" type="ORF">QVH07_07820</name>
</gene>
<name>A0ABT7YBZ1_9BACT</name>
<organism evidence="1 2">
    <name type="scientific">Algoriphagus sediminis</name>
    <dbReference type="NCBI Taxonomy" id="3057113"/>
    <lineage>
        <taxon>Bacteria</taxon>
        <taxon>Pseudomonadati</taxon>
        <taxon>Bacteroidota</taxon>
        <taxon>Cytophagia</taxon>
        <taxon>Cytophagales</taxon>
        <taxon>Cyclobacteriaceae</taxon>
        <taxon>Algoriphagus</taxon>
    </lineage>
</organism>
<evidence type="ECO:0000313" key="1">
    <source>
        <dbReference type="EMBL" id="MDN3204052.1"/>
    </source>
</evidence>
<keyword evidence="2" id="KW-1185">Reference proteome</keyword>
<proteinExistence type="predicted"/>
<comment type="caution">
    <text evidence="1">The sequence shown here is derived from an EMBL/GenBank/DDBJ whole genome shotgun (WGS) entry which is preliminary data.</text>
</comment>
<dbReference type="EMBL" id="JAUEPH010000003">
    <property type="protein sequence ID" value="MDN3204052.1"/>
    <property type="molecule type" value="Genomic_DNA"/>
</dbReference>
<evidence type="ECO:0008006" key="3">
    <source>
        <dbReference type="Google" id="ProtNLM"/>
    </source>
</evidence>